<evidence type="ECO:0000313" key="3">
    <source>
        <dbReference type="Proteomes" id="UP000176639"/>
    </source>
</evidence>
<comment type="caution">
    <text evidence="2">The sequence shown here is derived from an EMBL/GenBank/DDBJ whole genome shotgun (WGS) entry which is preliminary data.</text>
</comment>
<dbReference type="AlphaFoldDB" id="A0A1F5AZT2"/>
<accession>A0A1F5AZT2</accession>
<proteinExistence type="predicted"/>
<organism evidence="2 3">
    <name type="scientific">Candidatus Azambacteria bacterium RBG_16_47_10</name>
    <dbReference type="NCBI Taxonomy" id="1797292"/>
    <lineage>
        <taxon>Bacteria</taxon>
        <taxon>Candidatus Azamiibacteriota</taxon>
    </lineage>
</organism>
<protein>
    <submittedName>
        <fullName evidence="2">Uncharacterized protein</fullName>
    </submittedName>
</protein>
<feature type="compositionally biased region" description="Polar residues" evidence="1">
    <location>
        <begin position="96"/>
        <end position="109"/>
    </location>
</feature>
<gene>
    <name evidence="2" type="ORF">A2Z10_01850</name>
</gene>
<dbReference type="Proteomes" id="UP000176639">
    <property type="component" value="Unassembled WGS sequence"/>
</dbReference>
<name>A0A1F5AZT2_9BACT</name>
<feature type="region of interest" description="Disordered" evidence="1">
    <location>
        <begin position="90"/>
        <end position="109"/>
    </location>
</feature>
<evidence type="ECO:0000313" key="2">
    <source>
        <dbReference type="EMBL" id="OGD23757.1"/>
    </source>
</evidence>
<dbReference type="EMBL" id="MEYI01000029">
    <property type="protein sequence ID" value="OGD23757.1"/>
    <property type="molecule type" value="Genomic_DNA"/>
</dbReference>
<evidence type="ECO:0000256" key="1">
    <source>
        <dbReference type="SAM" id="MobiDB-lite"/>
    </source>
</evidence>
<reference evidence="2 3" key="1">
    <citation type="journal article" date="2016" name="Nat. Commun.">
        <title>Thousands of microbial genomes shed light on interconnected biogeochemical processes in an aquifer system.</title>
        <authorList>
            <person name="Anantharaman K."/>
            <person name="Brown C.T."/>
            <person name="Hug L.A."/>
            <person name="Sharon I."/>
            <person name="Castelle C.J."/>
            <person name="Probst A.J."/>
            <person name="Thomas B.C."/>
            <person name="Singh A."/>
            <person name="Wilkins M.J."/>
            <person name="Karaoz U."/>
            <person name="Brodie E.L."/>
            <person name="Williams K.H."/>
            <person name="Hubbard S.S."/>
            <person name="Banfield J.F."/>
        </authorList>
    </citation>
    <scope>NUCLEOTIDE SEQUENCE [LARGE SCALE GENOMIC DNA]</scope>
</reference>
<sequence length="215" mass="23786">MKKKLILGLLVLGVGLVMVPMFAAFEAHVINVTATIENALRVHAAAIDFGTVFPQEVILGGFSVETSDSFSATTQQRVKKIDYVVKQKPKPRVDTPENTEFCHNSTPTNPGDPNDPYYATCYPILCSYLSKHPKYVEEGDTGIDAFHDWQTALGTGHLDKTLGIDLSDQWIVDLDVPCFGGQCAQDWTHQGWELPAGLEHQVFGCDIWVEVTNVY</sequence>